<name>A0ABU7FMF7_9ACTN</name>
<gene>
    <name evidence="1" type="ORF">VXC91_25685</name>
</gene>
<evidence type="ECO:0000313" key="1">
    <source>
        <dbReference type="EMBL" id="MED7825287.1"/>
    </source>
</evidence>
<comment type="caution">
    <text evidence="1">The sequence shown here is derived from an EMBL/GenBank/DDBJ whole genome shotgun (WGS) entry which is preliminary data.</text>
</comment>
<evidence type="ECO:0000313" key="2">
    <source>
        <dbReference type="Proteomes" id="UP001333996"/>
    </source>
</evidence>
<evidence type="ECO:0008006" key="3">
    <source>
        <dbReference type="Google" id="ProtNLM"/>
    </source>
</evidence>
<organism evidence="1 2">
    <name type="scientific">Streptomyces chiangmaiensis</name>
    <dbReference type="NCBI Taxonomy" id="766497"/>
    <lineage>
        <taxon>Bacteria</taxon>
        <taxon>Bacillati</taxon>
        <taxon>Actinomycetota</taxon>
        <taxon>Actinomycetes</taxon>
        <taxon>Kitasatosporales</taxon>
        <taxon>Streptomycetaceae</taxon>
        <taxon>Streptomyces</taxon>
    </lineage>
</organism>
<dbReference type="Proteomes" id="UP001333996">
    <property type="component" value="Unassembled WGS sequence"/>
</dbReference>
<sequence length="308" mass="34454">MLKKGFMDLAQRAVDRGVQARIDELRFLMGTMESRLASLLPEPQHLRDTEFKVFSQWGEDGILQYLVSRLSPPDVFIEIGVGDYSESNTRFLAMKGNWRGVILNGGTAHIDFLRRSEMAWRWSITPVSAFVTAENIDDLILQADVKGDIGVLSIDIDGVDYWVWRAISVVSPWIVVIEYNSAFGSEKAVTVPYRPDFMASKAHYTGLFLGASLPALHHLGAALGYRFVGVGSNGVNAFFVRDDVAGNLWNLSPEAAFVRSRVRIARGIDGELSYTGDDHTQLLYSMRDLELYLVHEQRNVSVAEAFMV</sequence>
<dbReference type="RefSeq" id="WP_329509701.1">
    <property type="nucleotide sequence ID" value="NZ_BAAAYZ010000168.1"/>
</dbReference>
<dbReference type="EMBL" id="JAYWVC010000103">
    <property type="protein sequence ID" value="MED7825287.1"/>
    <property type="molecule type" value="Genomic_DNA"/>
</dbReference>
<protein>
    <recommendedName>
        <fullName evidence="3">FkbM family methyltransferase</fullName>
    </recommendedName>
</protein>
<keyword evidence="2" id="KW-1185">Reference proteome</keyword>
<accession>A0ABU7FMF7</accession>
<reference evidence="1" key="1">
    <citation type="submission" date="2024-01" db="EMBL/GenBank/DDBJ databases">
        <title>First draft genome sequence data of TA4-1, the type strain of Gram-positive actinobacterium Streptomyces chiangmaiensis.</title>
        <authorList>
            <person name="Yasawong M."/>
            <person name="Nantapong N."/>
        </authorList>
    </citation>
    <scope>NUCLEOTIDE SEQUENCE</scope>
    <source>
        <strain evidence="1">TA4-1</strain>
    </source>
</reference>
<proteinExistence type="predicted"/>